<evidence type="ECO:0000313" key="2">
    <source>
        <dbReference type="Proteomes" id="UP000075304"/>
    </source>
</evidence>
<dbReference type="AlphaFoldDB" id="A0A150KIA9"/>
<evidence type="ECO:0000313" key="1">
    <source>
        <dbReference type="EMBL" id="KYC73252.1"/>
    </source>
</evidence>
<comment type="caution">
    <text evidence="1">The sequence shown here is derived from an EMBL/GenBank/DDBJ whole genome shotgun (WGS) entry which is preliminary data.</text>
</comment>
<sequence length="41" mass="5070">MRIIVVIFLGCFFQLAFLFFQNDPFIQFIDDIRFLKRVIRE</sequence>
<name>A0A150KIA9_HEYCO</name>
<protein>
    <submittedName>
        <fullName evidence="1">Uncharacterized protein</fullName>
    </submittedName>
</protein>
<accession>A0A150KIA9</accession>
<proteinExistence type="predicted"/>
<dbReference type="PATRIC" id="fig|1398.25.peg.3698"/>
<dbReference type="EMBL" id="LQYI01000009">
    <property type="protein sequence ID" value="KYC73252.1"/>
    <property type="molecule type" value="Genomic_DNA"/>
</dbReference>
<organism evidence="1 2">
    <name type="scientific">Heyndrickxia coagulans</name>
    <name type="common">Weizmannia coagulans</name>
    <dbReference type="NCBI Taxonomy" id="1398"/>
    <lineage>
        <taxon>Bacteria</taxon>
        <taxon>Bacillati</taxon>
        <taxon>Bacillota</taxon>
        <taxon>Bacilli</taxon>
        <taxon>Bacillales</taxon>
        <taxon>Bacillaceae</taxon>
        <taxon>Heyndrickxia</taxon>
    </lineage>
</organism>
<reference evidence="1 2" key="1">
    <citation type="submission" date="2016-01" db="EMBL/GenBank/DDBJ databases">
        <title>Genome Sequences of Twelve Sporeforming Bacillus Species Isolated from Foods.</title>
        <authorList>
            <person name="Berendsen E.M."/>
            <person name="Wells-Bennik M.H."/>
            <person name="Krawcyk A.O."/>
            <person name="De Jong A."/>
            <person name="Holsappel S."/>
            <person name="Eijlander R.T."/>
            <person name="Kuipers O.P."/>
        </authorList>
    </citation>
    <scope>NUCLEOTIDE SEQUENCE [LARGE SCALE GENOMIC DNA]</scope>
    <source>
        <strain evidence="1 2">B4099</strain>
    </source>
</reference>
<gene>
    <name evidence="1" type="ORF">B4099_1976</name>
</gene>
<dbReference type="Proteomes" id="UP000075304">
    <property type="component" value="Unassembled WGS sequence"/>
</dbReference>